<evidence type="ECO:0000256" key="1">
    <source>
        <dbReference type="SAM" id="MobiDB-lite"/>
    </source>
</evidence>
<gene>
    <name evidence="3" type="ORF">B0A48_17653</name>
</gene>
<keyword evidence="4" id="KW-1185">Reference proteome</keyword>
<dbReference type="OrthoDB" id="3559580at2759"/>
<feature type="domain" description="DUF6590" evidence="2">
    <location>
        <begin position="164"/>
        <end position="321"/>
    </location>
</feature>
<comment type="caution">
    <text evidence="3">The sequence shown here is derived from an EMBL/GenBank/DDBJ whole genome shotgun (WGS) entry which is preliminary data.</text>
</comment>
<reference evidence="4" key="1">
    <citation type="submission" date="2017-03" db="EMBL/GenBank/DDBJ databases">
        <title>Genomes of endolithic fungi from Antarctica.</title>
        <authorList>
            <person name="Coleine C."/>
            <person name="Masonjones S."/>
            <person name="Stajich J.E."/>
        </authorList>
    </citation>
    <scope>NUCLEOTIDE SEQUENCE [LARGE SCALE GENOMIC DNA]</scope>
    <source>
        <strain evidence="4">CCFEE 5527</strain>
    </source>
</reference>
<dbReference type="EMBL" id="NAJO01000067">
    <property type="protein sequence ID" value="OQN96401.1"/>
    <property type="molecule type" value="Genomic_DNA"/>
</dbReference>
<dbReference type="Pfam" id="PF20233">
    <property type="entry name" value="DUF6590"/>
    <property type="match status" value="1"/>
</dbReference>
<feature type="compositionally biased region" description="Acidic residues" evidence="1">
    <location>
        <begin position="385"/>
        <end position="407"/>
    </location>
</feature>
<dbReference type="PANTHER" id="PTHR35391">
    <property type="entry name" value="C2H2-TYPE DOMAIN-CONTAINING PROTEIN-RELATED"/>
    <property type="match status" value="1"/>
</dbReference>
<evidence type="ECO:0000313" key="3">
    <source>
        <dbReference type="EMBL" id="OQN96401.1"/>
    </source>
</evidence>
<feature type="compositionally biased region" description="Acidic residues" evidence="1">
    <location>
        <begin position="415"/>
        <end position="425"/>
    </location>
</feature>
<dbReference type="STRING" id="1507870.A0A1V8SC48"/>
<dbReference type="PANTHER" id="PTHR35391:SF5">
    <property type="entry name" value="DUF6590 DOMAIN-CONTAINING PROTEIN"/>
    <property type="match status" value="1"/>
</dbReference>
<organism evidence="3 4">
    <name type="scientific">Cryoendolithus antarcticus</name>
    <dbReference type="NCBI Taxonomy" id="1507870"/>
    <lineage>
        <taxon>Eukaryota</taxon>
        <taxon>Fungi</taxon>
        <taxon>Dikarya</taxon>
        <taxon>Ascomycota</taxon>
        <taxon>Pezizomycotina</taxon>
        <taxon>Dothideomycetes</taxon>
        <taxon>Dothideomycetidae</taxon>
        <taxon>Cladosporiales</taxon>
        <taxon>Cladosporiaceae</taxon>
        <taxon>Cryoendolithus</taxon>
    </lineage>
</organism>
<evidence type="ECO:0000259" key="2">
    <source>
        <dbReference type="Pfam" id="PF20233"/>
    </source>
</evidence>
<proteinExistence type="predicted"/>
<sequence>MADPRPWQYSEAIGGDFIYVQSRDLIVKRDGGRFPRPPTIPRTHSLLQAAVWEGADSPGVYAARPAQSRASEDVIPRFPGGRSTTSDLASSMNAMNLNPRPQDPRFVDRGDPRLGTLARTARGPPGAQLDPHLRELGVPGHMTLLETDGDTERLDPSYKKRPAKFFTEGRVFMTLWPETAGENNSHITSLLPDAGVYRGAYGERFYTKVRRFVVIRTSDKYCSVLPITTYNGRGVSKPGVIKSDHAIVYTGRTCPHPRPEEYPARREAPMRPESICVDPDDKSTKLDSMSRLDFGKVDTIQHYVKAKSFGKVNERSLRPLLHQFDNVWRKHSDHIITRESSATSPSAFSSGSMQSWKAALLEKGFTEDEVKSKLLAMYHQRAASLEDEEDDDNDDEDQDADDDDDEGEARHRGEEPEEEDLYGPG</sequence>
<dbReference type="AlphaFoldDB" id="A0A1V8SC48"/>
<dbReference type="Proteomes" id="UP000192596">
    <property type="component" value="Unassembled WGS sequence"/>
</dbReference>
<protein>
    <recommendedName>
        <fullName evidence="2">DUF6590 domain-containing protein</fullName>
    </recommendedName>
</protein>
<feature type="region of interest" description="Disordered" evidence="1">
    <location>
        <begin position="381"/>
        <end position="425"/>
    </location>
</feature>
<accession>A0A1V8SC48</accession>
<dbReference type="InParanoid" id="A0A1V8SC48"/>
<name>A0A1V8SC48_9PEZI</name>
<dbReference type="InterPro" id="IPR046497">
    <property type="entry name" value="DUF6590"/>
</dbReference>
<evidence type="ECO:0000313" key="4">
    <source>
        <dbReference type="Proteomes" id="UP000192596"/>
    </source>
</evidence>
<feature type="region of interest" description="Disordered" evidence="1">
    <location>
        <begin position="63"/>
        <end position="86"/>
    </location>
</feature>